<gene>
    <name evidence="1" type="primary">80</name>
    <name evidence="1" type="ORF">SEA_MORGANA_80</name>
</gene>
<evidence type="ECO:0000313" key="1">
    <source>
        <dbReference type="EMBL" id="XAO35514.1"/>
    </source>
</evidence>
<evidence type="ECO:0000313" key="2">
    <source>
        <dbReference type="Proteomes" id="UP001494874"/>
    </source>
</evidence>
<sequence>MRHRMTITRCQGCGRAVADDGGPGVWAHTDSAPRMFVPPHIPIPMPAFTDSRRAADVVMRVELMRLWDDMVTARRFAYDRTSRWSMECDAVGRRILWFTRMVGPIDPEHVPTVFLLSMGEHVDAGYRETAEKIGVPIQWPTPEVETEWRASTASYLADIPLPPPAPEDPPTFGVMAW</sequence>
<reference evidence="1 2" key="1">
    <citation type="submission" date="2024-03" db="EMBL/GenBank/DDBJ databases">
        <authorList>
            <person name="Shriver K.J."/>
            <person name="Jarquin D.M."/>
            <person name="Bolanos-Abarca L."/>
            <person name="Cohen Z.M."/>
            <person name="Hayes E."/>
            <person name="Mustafa Y."/>
            <person name="Pacheco-Mendoza M."/>
            <person name="Broussard A.C."/>
            <person name="Fogarty M.P."/>
            <person name="Ko C."/>
            <person name="Russell D.A."/>
            <person name="Jacobs-Sera D."/>
            <person name="Hatfull G.F."/>
        </authorList>
    </citation>
    <scope>NUCLEOTIDE SEQUENCE [LARGE SCALE GENOMIC DNA]</scope>
</reference>
<keyword evidence="2" id="KW-1185">Reference proteome</keyword>
<name>A0AAX4RBF1_9CAUD</name>
<protein>
    <submittedName>
        <fullName evidence="1">Uncharacterized protein</fullName>
    </submittedName>
</protein>
<accession>A0AAX4RBF1</accession>
<proteinExistence type="predicted"/>
<organism evidence="1 2">
    <name type="scientific">Gordonia phage Morgana</name>
    <dbReference type="NCBI Taxonomy" id="3137292"/>
    <lineage>
        <taxon>Viruses</taxon>
        <taxon>Duplodnaviria</taxon>
        <taxon>Heunggongvirae</taxon>
        <taxon>Uroviricota</taxon>
        <taxon>Caudoviricetes</taxon>
        <taxon>Kruegerviridae</taxon>
        <taxon>Cafassovirus</taxon>
        <taxon>Cafassovirus morgana</taxon>
    </lineage>
</organism>
<dbReference type="Proteomes" id="UP001494874">
    <property type="component" value="Segment"/>
</dbReference>
<dbReference type="EMBL" id="PP537962">
    <property type="protein sequence ID" value="XAO35514.1"/>
    <property type="molecule type" value="Genomic_DNA"/>
</dbReference>